<gene>
    <name evidence="2" type="ORF">ALC57_15781</name>
</gene>
<name>A0A151IW67_9HYME</name>
<keyword evidence="1" id="KW-0472">Membrane</keyword>
<sequence length="112" mass="12961">MTGPAWGSRFCLVLTAITIVIANYPRHRNRHLREQLVNSHKVTRNITQLQEQGTSGLITFSKVEHYVAKLRNRAVRVIRLVLKLDFHAPRLHRTCEHGKVSITCKILRRDTV</sequence>
<accession>A0A151IW67</accession>
<dbReference type="AlphaFoldDB" id="A0A151IW67"/>
<keyword evidence="1" id="KW-0812">Transmembrane</keyword>
<evidence type="ECO:0000313" key="2">
    <source>
        <dbReference type="EMBL" id="KYN12030.1"/>
    </source>
</evidence>
<dbReference type="EMBL" id="KQ980874">
    <property type="protein sequence ID" value="KYN12030.1"/>
    <property type="molecule type" value="Genomic_DNA"/>
</dbReference>
<evidence type="ECO:0000256" key="1">
    <source>
        <dbReference type="SAM" id="Phobius"/>
    </source>
</evidence>
<reference evidence="2 3" key="1">
    <citation type="submission" date="2015-09" db="EMBL/GenBank/DDBJ databases">
        <title>Trachymyrmex cornetzi WGS genome.</title>
        <authorList>
            <person name="Nygaard S."/>
            <person name="Hu H."/>
            <person name="Boomsma J."/>
            <person name="Zhang G."/>
        </authorList>
    </citation>
    <scope>NUCLEOTIDE SEQUENCE [LARGE SCALE GENOMIC DNA]</scope>
    <source>
        <strain evidence="2">Tcor2-1</strain>
        <tissue evidence="2">Whole body</tissue>
    </source>
</reference>
<keyword evidence="1" id="KW-1133">Transmembrane helix</keyword>
<organism evidence="2 3">
    <name type="scientific">Trachymyrmex cornetzi</name>
    <dbReference type="NCBI Taxonomy" id="471704"/>
    <lineage>
        <taxon>Eukaryota</taxon>
        <taxon>Metazoa</taxon>
        <taxon>Ecdysozoa</taxon>
        <taxon>Arthropoda</taxon>
        <taxon>Hexapoda</taxon>
        <taxon>Insecta</taxon>
        <taxon>Pterygota</taxon>
        <taxon>Neoptera</taxon>
        <taxon>Endopterygota</taxon>
        <taxon>Hymenoptera</taxon>
        <taxon>Apocrita</taxon>
        <taxon>Aculeata</taxon>
        <taxon>Formicoidea</taxon>
        <taxon>Formicidae</taxon>
        <taxon>Myrmicinae</taxon>
        <taxon>Trachymyrmex</taxon>
    </lineage>
</organism>
<dbReference type="Proteomes" id="UP000078492">
    <property type="component" value="Unassembled WGS sequence"/>
</dbReference>
<evidence type="ECO:0000313" key="3">
    <source>
        <dbReference type="Proteomes" id="UP000078492"/>
    </source>
</evidence>
<proteinExistence type="predicted"/>
<keyword evidence="3" id="KW-1185">Reference proteome</keyword>
<feature type="transmembrane region" description="Helical" evidence="1">
    <location>
        <begin position="6"/>
        <end position="24"/>
    </location>
</feature>
<protein>
    <submittedName>
        <fullName evidence="2">Uncharacterized protein</fullName>
    </submittedName>
</protein>